<name>A0A2K4FB56_9STAP</name>
<dbReference type="GeneID" id="98298783"/>
<keyword evidence="1" id="KW-0812">Transmembrane</keyword>
<dbReference type="GO" id="GO:0005886">
    <property type="term" value="C:plasma membrane"/>
    <property type="evidence" value="ECO:0007669"/>
    <property type="project" value="TreeGrafter"/>
</dbReference>
<comment type="caution">
    <text evidence="2">The sequence shown here is derived from an EMBL/GenBank/DDBJ whole genome shotgun (WGS) entry which is preliminary data.</text>
</comment>
<dbReference type="PANTHER" id="PTHR34980:SF2">
    <property type="entry name" value="INNER MEMBRANE PROTEIN YHAH-RELATED"/>
    <property type="match status" value="1"/>
</dbReference>
<protein>
    <submittedName>
        <fullName evidence="2">DUF805 domain-containing protein</fullName>
    </submittedName>
</protein>
<dbReference type="EMBL" id="PPPX01000016">
    <property type="protein sequence ID" value="POA08506.1"/>
    <property type="molecule type" value="Genomic_DNA"/>
</dbReference>
<dbReference type="RefSeq" id="WP_049410036.1">
    <property type="nucleotide sequence ID" value="NZ_CBCRVO010000002.1"/>
</dbReference>
<accession>A0A2K4FB56</accession>
<reference evidence="2 3" key="1">
    <citation type="submission" date="2017-08" db="EMBL/GenBank/DDBJ databases">
        <title>Draft genome sequences of 64 type strains of genus Staph aureus.</title>
        <authorList>
            <person name="Cole K."/>
            <person name="Golubchik T."/>
            <person name="Russell J."/>
            <person name="Foster D."/>
            <person name="Llewelyn M."/>
            <person name="Wilson D."/>
            <person name="Crook D."/>
            <person name="Paul J."/>
        </authorList>
    </citation>
    <scope>NUCLEOTIDE SEQUENCE [LARGE SCALE GENOMIC DNA]</scope>
    <source>
        <strain evidence="2 3">DSM 29875</strain>
    </source>
</reference>
<evidence type="ECO:0000313" key="2">
    <source>
        <dbReference type="EMBL" id="POA08506.1"/>
    </source>
</evidence>
<keyword evidence="3" id="KW-1185">Reference proteome</keyword>
<dbReference type="Pfam" id="PF05656">
    <property type="entry name" value="DUF805"/>
    <property type="match status" value="1"/>
</dbReference>
<keyword evidence="1" id="KW-0472">Membrane</keyword>
<feature type="transmembrane region" description="Helical" evidence="1">
    <location>
        <begin position="121"/>
        <end position="142"/>
    </location>
</feature>
<dbReference type="OrthoDB" id="2414165at2"/>
<keyword evidence="1" id="KW-1133">Transmembrane helix</keyword>
<proteinExistence type="predicted"/>
<feature type="transmembrane region" description="Helical" evidence="1">
    <location>
        <begin position="84"/>
        <end position="109"/>
    </location>
</feature>
<dbReference type="AlphaFoldDB" id="A0A2K4FB56"/>
<dbReference type="PANTHER" id="PTHR34980">
    <property type="entry name" value="INNER MEMBRANE PROTEIN-RELATED-RELATED"/>
    <property type="match status" value="1"/>
</dbReference>
<evidence type="ECO:0000313" key="3">
    <source>
        <dbReference type="Proteomes" id="UP000242712"/>
    </source>
</evidence>
<dbReference type="InterPro" id="IPR008523">
    <property type="entry name" value="DUF805"/>
</dbReference>
<dbReference type="Proteomes" id="UP000242712">
    <property type="component" value="Unassembled WGS sequence"/>
</dbReference>
<sequence>MAKLNQSAIGCYIRFWTRFAKVNGRATRAEYWHPFWINFLITSLLGIVSVGTLGSIFAVVLLIPTFTVTCRRLHDTSRTMILAILHHLSGIISTIGACLFILGIIYLIVNNDARLFGTATFAWLFGSAITSLIWLYTVIVLAMPGKKRPNRYGKGGSCPPMKDNEVVAE</sequence>
<feature type="transmembrane region" description="Helical" evidence="1">
    <location>
        <begin position="35"/>
        <end position="63"/>
    </location>
</feature>
<evidence type="ECO:0000256" key="1">
    <source>
        <dbReference type="SAM" id="Phobius"/>
    </source>
</evidence>
<gene>
    <name evidence="2" type="ORF">CD039_10560</name>
</gene>
<organism evidence="2 3">
    <name type="scientific">Staphylococcus argensis</name>
    <dbReference type="NCBI Taxonomy" id="1607738"/>
    <lineage>
        <taxon>Bacteria</taxon>
        <taxon>Bacillati</taxon>
        <taxon>Bacillota</taxon>
        <taxon>Bacilli</taxon>
        <taxon>Bacillales</taxon>
        <taxon>Staphylococcaceae</taxon>
        <taxon>Staphylococcus</taxon>
    </lineage>
</organism>